<comment type="caution">
    <text evidence="1">The sequence shown here is derived from an EMBL/GenBank/DDBJ whole genome shotgun (WGS) entry which is preliminary data.</text>
</comment>
<evidence type="ECO:0000313" key="2">
    <source>
        <dbReference type="Proteomes" id="UP000274661"/>
    </source>
</evidence>
<dbReference type="OrthoDB" id="7569346at2"/>
<dbReference type="RefSeq" id="WP_126719585.1">
    <property type="nucleotide sequence ID" value="NZ_RWJF01000001.1"/>
</dbReference>
<organism evidence="1 2">
    <name type="scientific">Sphingomonas ginkgonis</name>
    <dbReference type="NCBI Taxonomy" id="2315330"/>
    <lineage>
        <taxon>Bacteria</taxon>
        <taxon>Pseudomonadati</taxon>
        <taxon>Pseudomonadota</taxon>
        <taxon>Alphaproteobacteria</taxon>
        <taxon>Sphingomonadales</taxon>
        <taxon>Sphingomonadaceae</taxon>
        <taxon>Sphingomonas</taxon>
    </lineage>
</organism>
<gene>
    <name evidence="1" type="ORF">HMF7854_13040</name>
</gene>
<reference evidence="1 2" key="1">
    <citation type="submission" date="2018-12" db="EMBL/GenBank/DDBJ databases">
        <title>Sphingomonas sp. HMF7854 Genome sequencing and assembly.</title>
        <authorList>
            <person name="Cha I."/>
            <person name="Kang H."/>
            <person name="Kim H."/>
            <person name="Kang J."/>
            <person name="Joh K."/>
        </authorList>
    </citation>
    <scope>NUCLEOTIDE SEQUENCE [LARGE SCALE GENOMIC DNA]</scope>
    <source>
        <strain evidence="1 2">HMF7854</strain>
    </source>
</reference>
<accession>A0A3R9YK30</accession>
<dbReference type="AlphaFoldDB" id="A0A3R9YK30"/>
<dbReference type="Proteomes" id="UP000274661">
    <property type="component" value="Unassembled WGS sequence"/>
</dbReference>
<name>A0A3R9YK30_9SPHN</name>
<proteinExistence type="predicted"/>
<dbReference type="EMBL" id="RWJF01000001">
    <property type="protein sequence ID" value="RST31656.1"/>
    <property type="molecule type" value="Genomic_DNA"/>
</dbReference>
<keyword evidence="2" id="KW-1185">Reference proteome</keyword>
<protein>
    <submittedName>
        <fullName evidence="1">Uncharacterized protein</fullName>
    </submittedName>
</protein>
<sequence length="282" mass="30461">MLELNALPFLGAATTMARLHSILTNLAEDHGDESASGSAKTVNPILDKFKAEAAAIGARLAVKAVDRLSAALQAPECTLSVKDLTAAIFQIESRFADYLEDVQFFALSEHESAMMGSADTLVAMDGFSVLFPAASFEAEEAAKCIALGRHTAAVFHSMRMLEIGIKALAKRLSIPSPTKSAEKNWKFILDSIRAKVDELYPAGKRLPHSEGAAFEDLLVNLEAVRNPWRNATMHVENIYAPHEALHITRCSTFFMVKLSSLTDEAGCPSGAEQQLLEGGTRA</sequence>
<evidence type="ECO:0000313" key="1">
    <source>
        <dbReference type="EMBL" id="RST31656.1"/>
    </source>
</evidence>